<organism evidence="1 2">
    <name type="scientific">Vibrio phage VspSw_1</name>
    <dbReference type="NCBI Taxonomy" id="2484249"/>
    <lineage>
        <taxon>Viruses</taxon>
        <taxon>Duplodnaviria</taxon>
        <taxon>Heunggongvirae</taxon>
        <taxon>Uroviricota</taxon>
        <taxon>Caudoviricetes</taxon>
        <taxon>Demerecviridae</taxon>
        <taxon>Pogseptimavirus</taxon>
        <taxon>Pogseptimavirus VspSw1</taxon>
    </lineage>
</organism>
<evidence type="ECO:0000313" key="2">
    <source>
        <dbReference type="Proteomes" id="UP000290327"/>
    </source>
</evidence>
<keyword evidence="2" id="KW-1185">Reference proteome</keyword>
<name>A0A411BKF5_9CAUD</name>
<accession>A0A411BKF5</accession>
<dbReference type="Proteomes" id="UP000290327">
    <property type="component" value="Segment"/>
</dbReference>
<sequence length="67" mass="7848">MIVFINESQEVSLYSDLGQCFDNEINFRFSKILNTETGELYVYDDAGALDYQTVIEVFDDEYEDEDE</sequence>
<gene>
    <name evidence="1" type="ORF">VspSw1_47</name>
</gene>
<proteinExistence type="predicted"/>
<dbReference type="EMBL" id="MH925094">
    <property type="protein sequence ID" value="QAY02120.1"/>
    <property type="molecule type" value="Genomic_DNA"/>
</dbReference>
<protein>
    <submittedName>
        <fullName evidence="1">Uncharacterized protein</fullName>
    </submittedName>
</protein>
<evidence type="ECO:0000313" key="1">
    <source>
        <dbReference type="EMBL" id="QAY02120.1"/>
    </source>
</evidence>
<reference evidence="1 2" key="1">
    <citation type="submission" date="2018-09" db="EMBL/GenBank/DDBJ databases">
        <title>Characterization and complete genomic analysis of VspSw_1.</title>
        <authorList>
            <person name="Chen L."/>
        </authorList>
    </citation>
    <scope>NUCLEOTIDE SEQUENCE [LARGE SCALE GENOMIC DNA]</scope>
</reference>